<keyword evidence="2" id="KW-1185">Reference proteome</keyword>
<name>M2T5S2_COCH5</name>
<reference evidence="1 2" key="1">
    <citation type="journal article" date="2012" name="PLoS Pathog.">
        <title>Diverse lifestyles and strategies of plant pathogenesis encoded in the genomes of eighteen Dothideomycetes fungi.</title>
        <authorList>
            <person name="Ohm R.A."/>
            <person name="Feau N."/>
            <person name="Henrissat B."/>
            <person name="Schoch C.L."/>
            <person name="Horwitz B.A."/>
            <person name="Barry K.W."/>
            <person name="Condon B.J."/>
            <person name="Copeland A.C."/>
            <person name="Dhillon B."/>
            <person name="Glaser F."/>
            <person name="Hesse C.N."/>
            <person name="Kosti I."/>
            <person name="LaButti K."/>
            <person name="Lindquist E.A."/>
            <person name="Lucas S."/>
            <person name="Salamov A.A."/>
            <person name="Bradshaw R.E."/>
            <person name="Ciuffetti L."/>
            <person name="Hamelin R.C."/>
            <person name="Kema G.H.J."/>
            <person name="Lawrence C."/>
            <person name="Scott J.A."/>
            <person name="Spatafora J.W."/>
            <person name="Turgeon B.G."/>
            <person name="de Wit P.J.G.M."/>
            <person name="Zhong S."/>
            <person name="Goodwin S.B."/>
            <person name="Grigoriev I.V."/>
        </authorList>
    </citation>
    <scope>NUCLEOTIDE SEQUENCE [LARGE SCALE GENOMIC DNA]</scope>
    <source>
        <strain evidence="2">C5 / ATCC 48332 / race O</strain>
    </source>
</reference>
<dbReference type="HOGENOM" id="CLU_1045884_0_0_1"/>
<reference evidence="2" key="2">
    <citation type="journal article" date="2013" name="PLoS Genet.">
        <title>Comparative genome structure, secondary metabolite, and effector coding capacity across Cochliobolus pathogens.</title>
        <authorList>
            <person name="Condon B.J."/>
            <person name="Leng Y."/>
            <person name="Wu D."/>
            <person name="Bushley K.E."/>
            <person name="Ohm R.A."/>
            <person name="Otillar R."/>
            <person name="Martin J."/>
            <person name="Schackwitz W."/>
            <person name="Grimwood J."/>
            <person name="MohdZainudin N."/>
            <person name="Xue C."/>
            <person name="Wang R."/>
            <person name="Manning V.A."/>
            <person name="Dhillon B."/>
            <person name="Tu Z.J."/>
            <person name="Steffenson B.J."/>
            <person name="Salamov A."/>
            <person name="Sun H."/>
            <person name="Lowry S."/>
            <person name="LaButti K."/>
            <person name="Han J."/>
            <person name="Copeland A."/>
            <person name="Lindquist E."/>
            <person name="Barry K."/>
            <person name="Schmutz J."/>
            <person name="Baker S.E."/>
            <person name="Ciuffetti L.M."/>
            <person name="Grigoriev I.V."/>
            <person name="Zhong S."/>
            <person name="Turgeon B.G."/>
        </authorList>
    </citation>
    <scope>NUCLEOTIDE SEQUENCE [LARGE SCALE GENOMIC DNA]</scope>
    <source>
        <strain evidence="2">C5 / ATCC 48332 / race O</strain>
    </source>
</reference>
<sequence>MPINSQYLPSISPILSPATNSLDLHISSYQRNISLPFLPPIPTTKTKTNNHLSQKKKPPMNLLFLTTTTLLTLTTRTLCSLQHPTNLPPCTVSNLGQTLCRTTPSDSYIFQCNAATLHWHVMRTCTSANAPCSNTTCTPLTDACVESSTQCATLLSHGYNGIAVCRAGKWEMADSCACTTEGAGGAARCVAQSHGSSTTSDNVGVRTRPRPRPCKAGQFACLAQKSNGKDGAVFECNYLGMWRVVQDCSEWETCVEEPSPHCRWVG</sequence>
<evidence type="ECO:0000313" key="1">
    <source>
        <dbReference type="EMBL" id="EMD92920.1"/>
    </source>
</evidence>
<gene>
    <name evidence="1" type="ORF">COCHEDRAFT_1154631</name>
</gene>
<accession>M2T5S2</accession>
<dbReference type="EMBL" id="KB445574">
    <property type="protein sequence ID" value="EMD92920.1"/>
    <property type="molecule type" value="Genomic_DNA"/>
</dbReference>
<dbReference type="Proteomes" id="UP000016936">
    <property type="component" value="Unassembled WGS sequence"/>
</dbReference>
<dbReference type="AlphaFoldDB" id="M2T5S2"/>
<organism evidence="1 2">
    <name type="scientific">Cochliobolus heterostrophus (strain C5 / ATCC 48332 / race O)</name>
    <name type="common">Southern corn leaf blight fungus</name>
    <name type="synonym">Bipolaris maydis</name>
    <dbReference type="NCBI Taxonomy" id="701091"/>
    <lineage>
        <taxon>Eukaryota</taxon>
        <taxon>Fungi</taxon>
        <taxon>Dikarya</taxon>
        <taxon>Ascomycota</taxon>
        <taxon>Pezizomycotina</taxon>
        <taxon>Dothideomycetes</taxon>
        <taxon>Pleosporomycetidae</taxon>
        <taxon>Pleosporales</taxon>
        <taxon>Pleosporineae</taxon>
        <taxon>Pleosporaceae</taxon>
        <taxon>Bipolaris</taxon>
    </lineage>
</organism>
<evidence type="ECO:0000313" key="2">
    <source>
        <dbReference type="Proteomes" id="UP000016936"/>
    </source>
</evidence>
<dbReference type="OMA" id="WEMADSC"/>
<protein>
    <submittedName>
        <fullName evidence="1">Uncharacterized protein</fullName>
    </submittedName>
</protein>
<proteinExistence type="predicted"/>